<evidence type="ECO:0000256" key="6">
    <source>
        <dbReference type="ARBA" id="ARBA00022840"/>
    </source>
</evidence>
<evidence type="ECO:0000259" key="8">
    <source>
        <dbReference type="Pfam" id="PF01288"/>
    </source>
</evidence>
<dbReference type="GO" id="GO:0046654">
    <property type="term" value="P:tetrahydrofolate biosynthetic process"/>
    <property type="evidence" value="ECO:0007669"/>
    <property type="project" value="UniProtKB-UniPathway"/>
</dbReference>
<evidence type="ECO:0000256" key="3">
    <source>
        <dbReference type="ARBA" id="ARBA00022679"/>
    </source>
</evidence>
<dbReference type="PANTHER" id="PTHR43071">
    <property type="entry name" value="2-AMINO-4-HYDROXY-6-HYDROXYMETHYLDIHYDROPTERIDINE PYROPHOSPHOKINASE"/>
    <property type="match status" value="1"/>
</dbReference>
<dbReference type="GO" id="GO:0016301">
    <property type="term" value="F:kinase activity"/>
    <property type="evidence" value="ECO:0007669"/>
    <property type="project" value="UniProtKB-KW"/>
</dbReference>
<evidence type="ECO:0000256" key="5">
    <source>
        <dbReference type="ARBA" id="ARBA00022777"/>
    </source>
</evidence>
<dbReference type="AlphaFoldDB" id="A0A382C2D2"/>
<gene>
    <name evidence="9" type="ORF">METZ01_LOCUS173074</name>
</gene>
<dbReference type="InterPro" id="IPR000550">
    <property type="entry name" value="Hppk"/>
</dbReference>
<proteinExistence type="predicted"/>
<keyword evidence="6" id="KW-0067">ATP-binding</keyword>
<keyword evidence="7" id="KW-0289">Folate biosynthesis</keyword>
<evidence type="ECO:0000256" key="7">
    <source>
        <dbReference type="ARBA" id="ARBA00022909"/>
    </source>
</evidence>
<accession>A0A382C2D2</accession>
<dbReference type="UniPathway" id="UPA00077">
    <property type="reaction ID" value="UER00155"/>
</dbReference>
<keyword evidence="5" id="KW-0418">Kinase</keyword>
<dbReference type="SUPFAM" id="SSF55083">
    <property type="entry name" value="6-hydroxymethyl-7,8-dihydropterin pyrophosphokinase, HPPK"/>
    <property type="match status" value="1"/>
</dbReference>
<protein>
    <recommendedName>
        <fullName evidence="2">2-amino-4-hydroxy-6-hydroxymethyldihydropteridine diphosphokinase</fullName>
        <ecNumber evidence="2">2.7.6.3</ecNumber>
    </recommendedName>
</protein>
<reference evidence="9" key="1">
    <citation type="submission" date="2018-05" db="EMBL/GenBank/DDBJ databases">
        <authorList>
            <person name="Lanie J.A."/>
            <person name="Ng W.-L."/>
            <person name="Kazmierczak K.M."/>
            <person name="Andrzejewski T.M."/>
            <person name="Davidsen T.M."/>
            <person name="Wayne K.J."/>
            <person name="Tettelin H."/>
            <person name="Glass J.I."/>
            <person name="Rusch D."/>
            <person name="Podicherti R."/>
            <person name="Tsui H.-C.T."/>
            <person name="Winkler M.E."/>
        </authorList>
    </citation>
    <scope>NUCLEOTIDE SEQUENCE</scope>
</reference>
<feature type="domain" description="7,8-dihydro-6-hydroxymethylpterin-pyrophosphokinase" evidence="8">
    <location>
        <begin position="9"/>
        <end position="104"/>
    </location>
</feature>
<evidence type="ECO:0000256" key="4">
    <source>
        <dbReference type="ARBA" id="ARBA00022741"/>
    </source>
</evidence>
<keyword evidence="3" id="KW-0808">Transferase</keyword>
<dbReference type="GO" id="GO:0005524">
    <property type="term" value="F:ATP binding"/>
    <property type="evidence" value="ECO:0007669"/>
    <property type="project" value="UniProtKB-KW"/>
</dbReference>
<dbReference type="PANTHER" id="PTHR43071:SF2">
    <property type="entry name" value="2-AMINO-4-HYDROXY-6-HYDROXYMETHYLDIHYDROPTERIDINE PYROPHOSPHOKINASE"/>
    <property type="match status" value="1"/>
</dbReference>
<dbReference type="GO" id="GO:0003848">
    <property type="term" value="F:2-amino-4-hydroxy-6-hydroxymethyldihydropteridine diphosphokinase activity"/>
    <property type="evidence" value="ECO:0007669"/>
    <property type="project" value="UniProtKB-EC"/>
</dbReference>
<dbReference type="EC" id="2.7.6.3" evidence="2"/>
<sequence length="149" mass="16381">MQDAFGPLSMSSVYQNKPVGFSGADFLNLVVGFKSQLPPPEIVVVLSALEESSGRVRTGPILGSRELDLDLLLYGSMVDPDRKLPRSDILRYAFVLGPLAELAPALVHPVTGQAFNGAWQKMSLREQPLKRLSGDFSRIRPLLEFSLKK</sequence>
<dbReference type="NCBIfam" id="TIGR01498">
    <property type="entry name" value="folK"/>
    <property type="match status" value="1"/>
</dbReference>
<dbReference type="InterPro" id="IPR035907">
    <property type="entry name" value="Hppk_sf"/>
</dbReference>
<dbReference type="EMBL" id="UINC01032485">
    <property type="protein sequence ID" value="SVB20220.1"/>
    <property type="molecule type" value="Genomic_DNA"/>
</dbReference>
<comment type="pathway">
    <text evidence="1">Cofactor biosynthesis; tetrahydrofolate biosynthesis; 2-amino-4-hydroxy-6-hydroxymethyl-7,8-dihydropteridine diphosphate from 7,8-dihydroneopterin triphosphate: step 4/4.</text>
</comment>
<evidence type="ECO:0000313" key="9">
    <source>
        <dbReference type="EMBL" id="SVB20220.1"/>
    </source>
</evidence>
<organism evidence="9">
    <name type="scientific">marine metagenome</name>
    <dbReference type="NCBI Taxonomy" id="408172"/>
    <lineage>
        <taxon>unclassified sequences</taxon>
        <taxon>metagenomes</taxon>
        <taxon>ecological metagenomes</taxon>
    </lineage>
</organism>
<dbReference type="Pfam" id="PF01288">
    <property type="entry name" value="HPPK"/>
    <property type="match status" value="1"/>
</dbReference>
<dbReference type="GO" id="GO:0046656">
    <property type="term" value="P:folic acid biosynthetic process"/>
    <property type="evidence" value="ECO:0007669"/>
    <property type="project" value="UniProtKB-KW"/>
</dbReference>
<name>A0A382C2D2_9ZZZZ</name>
<keyword evidence="4" id="KW-0547">Nucleotide-binding</keyword>
<evidence type="ECO:0000256" key="1">
    <source>
        <dbReference type="ARBA" id="ARBA00005051"/>
    </source>
</evidence>
<dbReference type="Gene3D" id="3.30.70.560">
    <property type="entry name" value="7,8-Dihydro-6-hydroxymethylpterin-pyrophosphokinase HPPK"/>
    <property type="match status" value="1"/>
</dbReference>
<evidence type="ECO:0000256" key="2">
    <source>
        <dbReference type="ARBA" id="ARBA00013253"/>
    </source>
</evidence>